<evidence type="ECO:0000259" key="3">
    <source>
        <dbReference type="Pfam" id="PF12697"/>
    </source>
</evidence>
<dbReference type="PANTHER" id="PTHR45763">
    <property type="entry name" value="HYDROLASE, ALPHA/BETA FOLD FAMILY PROTEIN, EXPRESSED-RELATED"/>
    <property type="match status" value="1"/>
</dbReference>
<keyword evidence="2" id="KW-0472">Membrane</keyword>
<name>A0A9P1DZ15_CUSEU</name>
<dbReference type="Gene3D" id="3.40.50.1820">
    <property type="entry name" value="alpha/beta hydrolase"/>
    <property type="match status" value="1"/>
</dbReference>
<evidence type="ECO:0000256" key="1">
    <source>
        <dbReference type="SAM" id="MobiDB-lite"/>
    </source>
</evidence>
<dbReference type="InterPro" id="IPR029058">
    <property type="entry name" value="AB_hydrolase_fold"/>
</dbReference>
<dbReference type="OrthoDB" id="294702at2759"/>
<reference evidence="4" key="1">
    <citation type="submission" date="2022-07" db="EMBL/GenBank/DDBJ databases">
        <authorList>
            <person name="Macas J."/>
            <person name="Novak P."/>
            <person name="Neumann P."/>
        </authorList>
    </citation>
    <scope>NUCLEOTIDE SEQUENCE</scope>
</reference>
<keyword evidence="2" id="KW-0812">Transmembrane</keyword>
<organism evidence="4 5">
    <name type="scientific">Cuscuta europaea</name>
    <name type="common">European dodder</name>
    <dbReference type="NCBI Taxonomy" id="41803"/>
    <lineage>
        <taxon>Eukaryota</taxon>
        <taxon>Viridiplantae</taxon>
        <taxon>Streptophyta</taxon>
        <taxon>Embryophyta</taxon>
        <taxon>Tracheophyta</taxon>
        <taxon>Spermatophyta</taxon>
        <taxon>Magnoliopsida</taxon>
        <taxon>eudicotyledons</taxon>
        <taxon>Gunneridae</taxon>
        <taxon>Pentapetalae</taxon>
        <taxon>asterids</taxon>
        <taxon>lamiids</taxon>
        <taxon>Solanales</taxon>
        <taxon>Convolvulaceae</taxon>
        <taxon>Cuscuteae</taxon>
        <taxon>Cuscuta</taxon>
        <taxon>Cuscuta subgen. Cuscuta</taxon>
    </lineage>
</organism>
<dbReference type="EMBL" id="CAMAPE010000004">
    <property type="protein sequence ID" value="CAH9063744.1"/>
    <property type="molecule type" value="Genomic_DNA"/>
</dbReference>
<gene>
    <name evidence="4" type="ORF">CEURO_LOCUS2104</name>
</gene>
<dbReference type="PANTHER" id="PTHR45763:SF51">
    <property type="entry name" value="ALPHA_BETA-HYDROLASES SUPERFAMILY PROTEIN"/>
    <property type="match status" value="1"/>
</dbReference>
<protein>
    <recommendedName>
        <fullName evidence="3">AB hydrolase-1 domain-containing protein</fullName>
    </recommendedName>
</protein>
<feature type="domain" description="AB hydrolase-1" evidence="3">
    <location>
        <begin position="99"/>
        <end position="364"/>
    </location>
</feature>
<evidence type="ECO:0000313" key="4">
    <source>
        <dbReference type="EMBL" id="CAH9063744.1"/>
    </source>
</evidence>
<proteinExistence type="predicted"/>
<accession>A0A9P1DZ15</accession>
<dbReference type="InterPro" id="IPR000073">
    <property type="entry name" value="AB_hydrolase_1"/>
</dbReference>
<feature type="transmembrane region" description="Helical" evidence="2">
    <location>
        <begin position="28"/>
        <end position="51"/>
    </location>
</feature>
<sequence length="379" mass="42913">MAAAAATKKISAASARSHTRRPNANSSMFFYSGLLGKVLAICFVGFIAWAYHEITPPPPKKCGSPNGLPITANRIKLSDGRHLAYKEHGVPRERASYKMVFVHGFDCCRHDAAVAATLSPDVIESLGIYIVSFDRPGYGESDPNPKRTEKSIPFDIQELADQLQLGSKFYVVGFSMGGQVIWACLKYIPHRLAGAVLLTPVVNYWWRGFPRNVSTEAYYKQLPRDQWTLRISHYIPWLTYWWNTQTLFPSSSVAANEPSILNQEDTEVVMTKYDPSREKYVEQVRQQGEFESLHRDLIVGFGKWEFDPMELENPFPKNEGSVHLWQGDEDGLVPVTLQRYIAQKLPWIHYHELPGSGHMFPYVDGMGDKIVSELLNSRG</sequence>
<dbReference type="Proteomes" id="UP001152484">
    <property type="component" value="Unassembled WGS sequence"/>
</dbReference>
<dbReference type="GO" id="GO:0016787">
    <property type="term" value="F:hydrolase activity"/>
    <property type="evidence" value="ECO:0007669"/>
    <property type="project" value="UniProtKB-ARBA"/>
</dbReference>
<dbReference type="AlphaFoldDB" id="A0A9P1DZ15"/>
<comment type="caution">
    <text evidence="4">The sequence shown here is derived from an EMBL/GenBank/DDBJ whole genome shotgun (WGS) entry which is preliminary data.</text>
</comment>
<keyword evidence="5" id="KW-1185">Reference proteome</keyword>
<dbReference type="FunFam" id="3.40.50.1820:FF:000270">
    <property type="entry name" value="Alpha/beta-Hydrolases superfamily protein"/>
    <property type="match status" value="1"/>
</dbReference>
<dbReference type="SUPFAM" id="SSF53474">
    <property type="entry name" value="alpha/beta-Hydrolases"/>
    <property type="match status" value="1"/>
</dbReference>
<keyword evidence="2" id="KW-1133">Transmembrane helix</keyword>
<feature type="compositionally biased region" description="Low complexity" evidence="1">
    <location>
        <begin position="1"/>
        <end position="15"/>
    </location>
</feature>
<dbReference type="Pfam" id="PF12697">
    <property type="entry name" value="Abhydrolase_6"/>
    <property type="match status" value="1"/>
</dbReference>
<feature type="region of interest" description="Disordered" evidence="1">
    <location>
        <begin position="1"/>
        <end position="20"/>
    </location>
</feature>
<evidence type="ECO:0000256" key="2">
    <source>
        <dbReference type="SAM" id="Phobius"/>
    </source>
</evidence>
<evidence type="ECO:0000313" key="5">
    <source>
        <dbReference type="Proteomes" id="UP001152484"/>
    </source>
</evidence>